<proteinExistence type="predicted"/>
<evidence type="ECO:0000259" key="3">
    <source>
        <dbReference type="Pfam" id="PF01471"/>
    </source>
</evidence>
<dbReference type="AlphaFoldDB" id="A0AB33K2C2"/>
<feature type="domain" description="Multidrug resistance protein MdtA-like C-terminal permuted SH3" evidence="4">
    <location>
        <begin position="425"/>
        <end position="483"/>
    </location>
</feature>
<feature type="transmembrane region" description="Helical" evidence="2">
    <location>
        <begin position="35"/>
        <end position="57"/>
    </location>
</feature>
<dbReference type="Gene3D" id="1.10.101.10">
    <property type="entry name" value="PGBD-like superfamily/PGBD"/>
    <property type="match status" value="1"/>
</dbReference>
<evidence type="ECO:0008006" key="6">
    <source>
        <dbReference type="Google" id="ProtNLM"/>
    </source>
</evidence>
<gene>
    <name evidence="5" type="ORF">KCMC57_32880</name>
</gene>
<dbReference type="EMBL" id="AP035881">
    <property type="protein sequence ID" value="BFP46920.1"/>
    <property type="molecule type" value="Genomic_DNA"/>
</dbReference>
<feature type="region of interest" description="Disordered" evidence="1">
    <location>
        <begin position="1"/>
        <end position="32"/>
    </location>
</feature>
<dbReference type="InterPro" id="IPR036366">
    <property type="entry name" value="PGBDSf"/>
</dbReference>
<sequence length="484" mass="48392">MGRLFRHGKFAQGGPAPDPGPGPVTRSTGGRRQRALVAVATGAAVVSLGGMAAATLVTSPAERAARTAPPPRSLLTAPVVSRVLNPAVIARAAVHPLTRYDVVPVPASAEVTQLFLSGLYVKTGDPVGNGQLLAEVSGQPLYVLKGPVPAYRDLKPGCTGPDVAELQDALAELGYQAGSDQKGFFGPGTGQAVTAFYQGIGQPVPLTGAATQQAVDAAQRAVDAAQLTVDTLAAQRQSDRSTPGIDQQLASARRQLSTERAALTKAVAANGPMVPAAHVVFLPTLPASVTAVASSVGMPVAGPLLSLTSGGLAVTGQLTPAQAAVVEPGMAVEIMSEETGARLTGTVAELGPPTTTPPAGRVVTLGGAAAPAASGAAAPPVPNADAPRYVPVTVTPSADPPGALSGSNVRITILKYGFSRPVPAVPVAAISTDAAGRTTVTTVNADGDRRTVVVTTGVTADGMVAVTPVDEDGLRVGDQVVVGR</sequence>
<accession>A0AB33K2C2</accession>
<dbReference type="Pfam" id="PF25967">
    <property type="entry name" value="RND-MFP_C"/>
    <property type="match status" value="1"/>
</dbReference>
<name>A0AB33K2C2_9ACTN</name>
<evidence type="ECO:0000259" key="4">
    <source>
        <dbReference type="Pfam" id="PF25967"/>
    </source>
</evidence>
<organism evidence="5">
    <name type="scientific">Kitasatospora sp. CMC57</name>
    <dbReference type="NCBI Taxonomy" id="3231513"/>
    <lineage>
        <taxon>Bacteria</taxon>
        <taxon>Bacillati</taxon>
        <taxon>Actinomycetota</taxon>
        <taxon>Actinomycetes</taxon>
        <taxon>Kitasatosporales</taxon>
        <taxon>Streptomycetaceae</taxon>
        <taxon>Kitasatospora</taxon>
    </lineage>
</organism>
<evidence type="ECO:0000313" key="5">
    <source>
        <dbReference type="EMBL" id="BFP46920.1"/>
    </source>
</evidence>
<keyword evidence="2" id="KW-0812">Transmembrane</keyword>
<dbReference type="Pfam" id="PF01471">
    <property type="entry name" value="PG_binding_1"/>
    <property type="match status" value="1"/>
</dbReference>
<evidence type="ECO:0000256" key="2">
    <source>
        <dbReference type="SAM" id="Phobius"/>
    </source>
</evidence>
<feature type="domain" description="Peptidoglycan binding-like" evidence="3">
    <location>
        <begin position="159"/>
        <end position="196"/>
    </location>
</feature>
<dbReference type="InterPro" id="IPR058627">
    <property type="entry name" value="MdtA-like_C"/>
</dbReference>
<keyword evidence="2" id="KW-1133">Transmembrane helix</keyword>
<keyword evidence="2" id="KW-0472">Membrane</keyword>
<evidence type="ECO:0000256" key="1">
    <source>
        <dbReference type="SAM" id="MobiDB-lite"/>
    </source>
</evidence>
<dbReference type="InterPro" id="IPR036365">
    <property type="entry name" value="PGBD-like_sf"/>
</dbReference>
<dbReference type="Gene3D" id="2.40.420.20">
    <property type="match status" value="1"/>
</dbReference>
<dbReference type="SUPFAM" id="SSF47090">
    <property type="entry name" value="PGBD-like"/>
    <property type="match status" value="1"/>
</dbReference>
<reference evidence="5" key="1">
    <citation type="submission" date="2024-07" db="EMBL/GenBank/DDBJ databases">
        <title>Complete genome sequences of cellulolytic bacteria, Kitasatospora sp. CMC57 and Streptomyces sp. CMC78, isolated from Japanese agricultural soil.</title>
        <authorList>
            <person name="Hashimoto T."/>
            <person name="Ito M."/>
            <person name="Iwamoto M."/>
            <person name="Fukahori D."/>
            <person name="Shoda T."/>
            <person name="Sakoda M."/>
            <person name="Morohoshi T."/>
            <person name="Mitsuboshi M."/>
            <person name="Nishizawa T."/>
        </authorList>
    </citation>
    <scope>NUCLEOTIDE SEQUENCE</scope>
    <source>
        <strain evidence="5">CMC57</strain>
    </source>
</reference>
<protein>
    <recommendedName>
        <fullName evidence="6">Peptidoglycan binding-like domain-containing protein</fullName>
    </recommendedName>
</protein>
<dbReference type="InterPro" id="IPR002477">
    <property type="entry name" value="Peptidoglycan-bd-like"/>
</dbReference>